<evidence type="ECO:0000313" key="2">
    <source>
        <dbReference type="EMBL" id="KAH6598231.1"/>
    </source>
</evidence>
<dbReference type="Proteomes" id="UP001648503">
    <property type="component" value="Unassembled WGS sequence"/>
</dbReference>
<name>A0ABQ8FH68_9FUNG</name>
<evidence type="ECO:0008006" key="4">
    <source>
        <dbReference type="Google" id="ProtNLM"/>
    </source>
</evidence>
<keyword evidence="1" id="KW-1133">Transmembrane helix</keyword>
<comment type="caution">
    <text evidence="2">The sequence shown here is derived from an EMBL/GenBank/DDBJ whole genome shotgun (WGS) entry which is preliminary data.</text>
</comment>
<feature type="transmembrane region" description="Helical" evidence="1">
    <location>
        <begin position="12"/>
        <end position="31"/>
    </location>
</feature>
<evidence type="ECO:0000256" key="1">
    <source>
        <dbReference type="SAM" id="Phobius"/>
    </source>
</evidence>
<feature type="transmembrane region" description="Helical" evidence="1">
    <location>
        <begin position="75"/>
        <end position="98"/>
    </location>
</feature>
<keyword evidence="1" id="KW-0472">Membrane</keyword>
<gene>
    <name evidence="2" type="ORF">BASA50_003845</name>
</gene>
<evidence type="ECO:0000313" key="3">
    <source>
        <dbReference type="Proteomes" id="UP001648503"/>
    </source>
</evidence>
<organism evidence="2 3">
    <name type="scientific">Batrachochytrium salamandrivorans</name>
    <dbReference type="NCBI Taxonomy" id="1357716"/>
    <lineage>
        <taxon>Eukaryota</taxon>
        <taxon>Fungi</taxon>
        <taxon>Fungi incertae sedis</taxon>
        <taxon>Chytridiomycota</taxon>
        <taxon>Chytridiomycota incertae sedis</taxon>
        <taxon>Chytridiomycetes</taxon>
        <taxon>Rhizophydiales</taxon>
        <taxon>Rhizophydiales incertae sedis</taxon>
        <taxon>Batrachochytrium</taxon>
    </lineage>
</organism>
<reference evidence="2 3" key="1">
    <citation type="submission" date="2021-02" db="EMBL/GenBank/DDBJ databases">
        <title>Variation within the Batrachochytrium salamandrivorans European outbreak.</title>
        <authorList>
            <person name="Kelly M."/>
            <person name="Pasmans F."/>
            <person name="Shea T.P."/>
            <person name="Munoz J.F."/>
            <person name="Carranza S."/>
            <person name="Cuomo C.A."/>
            <person name="Martel A."/>
        </authorList>
    </citation>
    <scope>NUCLEOTIDE SEQUENCE [LARGE SCALE GENOMIC DNA]</scope>
    <source>
        <strain evidence="2 3">AMFP18/2</strain>
    </source>
</reference>
<keyword evidence="1" id="KW-0812">Transmembrane</keyword>
<protein>
    <recommendedName>
        <fullName evidence="4">MARVEL domain-containing protein</fullName>
    </recommendedName>
</protein>
<keyword evidence="3" id="KW-1185">Reference proteome</keyword>
<sequence>MLDMHKLKKTSFHVSLVIQLATCIGTISHQISTQQGVYDRYSTIWASAIQFAITGITLFDLWLGFTGRNHKRLLWAHLAVTLLLGLAISIIFPLHAVIYKGVCFYGVTGYSCDVLGASLARTSILWGSQVLSIAGVVEVLREFLDPLHETSTGKVAPII</sequence>
<dbReference type="EMBL" id="JAFCIX010000114">
    <property type="protein sequence ID" value="KAH6598231.1"/>
    <property type="molecule type" value="Genomic_DNA"/>
</dbReference>
<proteinExistence type="predicted"/>
<accession>A0ABQ8FH68</accession>
<feature type="transmembrane region" description="Helical" evidence="1">
    <location>
        <begin position="43"/>
        <end position="63"/>
    </location>
</feature>